<dbReference type="EMBL" id="KQ947408">
    <property type="protein sequence ID" value="KUJ21263.1"/>
    <property type="molecule type" value="Genomic_DNA"/>
</dbReference>
<name>A0A194XM58_MOLSC</name>
<evidence type="ECO:0000313" key="2">
    <source>
        <dbReference type="EMBL" id="KUJ21263.1"/>
    </source>
</evidence>
<dbReference type="KEGG" id="psco:LY89DRAFT_730051"/>
<feature type="compositionally biased region" description="Acidic residues" evidence="1">
    <location>
        <begin position="11"/>
        <end position="37"/>
    </location>
</feature>
<dbReference type="RefSeq" id="XP_018075618.1">
    <property type="nucleotide sequence ID" value="XM_018219432.1"/>
</dbReference>
<dbReference type="AlphaFoldDB" id="A0A194XM58"/>
<dbReference type="GeneID" id="28829158"/>
<evidence type="ECO:0000313" key="3">
    <source>
        <dbReference type="Proteomes" id="UP000070700"/>
    </source>
</evidence>
<evidence type="ECO:0000256" key="1">
    <source>
        <dbReference type="SAM" id="MobiDB-lite"/>
    </source>
</evidence>
<gene>
    <name evidence="2" type="ORF">LY89DRAFT_730051</name>
</gene>
<feature type="region of interest" description="Disordered" evidence="1">
    <location>
        <begin position="1"/>
        <end position="37"/>
    </location>
</feature>
<dbReference type="Proteomes" id="UP000070700">
    <property type="component" value="Unassembled WGS sequence"/>
</dbReference>
<proteinExistence type="predicted"/>
<feature type="region of interest" description="Disordered" evidence="1">
    <location>
        <begin position="128"/>
        <end position="151"/>
    </location>
</feature>
<protein>
    <submittedName>
        <fullName evidence="2">Uncharacterized protein</fullName>
    </submittedName>
</protein>
<accession>A0A194XM58</accession>
<sequence>MRAPVGGQGSESEEDEEGEDPAAGDEENEEDDQLVQTMEDEDTIPRIEGELAKCLGKAAFSLALQHGRRKGSGLEKNIETLSQFVVFLSGISLFVLQCEESTTGENKDNAMATYPTVMSELKRKFEKDDTEAARLGDSMEVSRDPSTFRNK</sequence>
<dbReference type="InParanoid" id="A0A194XM58"/>
<reference evidence="2 3" key="1">
    <citation type="submission" date="2015-10" db="EMBL/GenBank/DDBJ databases">
        <title>Full genome of DAOMC 229536 Phialocephala scopiformis, a fungal endophyte of spruce producing the potent anti-insectan compound rugulosin.</title>
        <authorList>
            <consortium name="DOE Joint Genome Institute"/>
            <person name="Walker A.K."/>
            <person name="Frasz S.L."/>
            <person name="Seifert K.A."/>
            <person name="Miller J.D."/>
            <person name="Mondo S.J."/>
            <person name="Labutti K."/>
            <person name="Lipzen A."/>
            <person name="Dockter R."/>
            <person name="Kennedy M."/>
            <person name="Grigoriev I.V."/>
            <person name="Spatafora J.W."/>
        </authorList>
    </citation>
    <scope>NUCLEOTIDE SEQUENCE [LARGE SCALE GENOMIC DNA]</scope>
    <source>
        <strain evidence="2 3">CBS 120377</strain>
    </source>
</reference>
<organism evidence="2 3">
    <name type="scientific">Mollisia scopiformis</name>
    <name type="common">Conifer needle endophyte fungus</name>
    <name type="synonym">Phialocephala scopiformis</name>
    <dbReference type="NCBI Taxonomy" id="149040"/>
    <lineage>
        <taxon>Eukaryota</taxon>
        <taxon>Fungi</taxon>
        <taxon>Dikarya</taxon>
        <taxon>Ascomycota</taxon>
        <taxon>Pezizomycotina</taxon>
        <taxon>Leotiomycetes</taxon>
        <taxon>Helotiales</taxon>
        <taxon>Mollisiaceae</taxon>
        <taxon>Mollisia</taxon>
    </lineage>
</organism>
<keyword evidence="3" id="KW-1185">Reference proteome</keyword>